<organism evidence="2 3">
    <name type="scientific">Gelidibacter gilvus</name>
    <dbReference type="NCBI Taxonomy" id="59602"/>
    <lineage>
        <taxon>Bacteria</taxon>
        <taxon>Pseudomonadati</taxon>
        <taxon>Bacteroidota</taxon>
        <taxon>Flavobacteriia</taxon>
        <taxon>Flavobacteriales</taxon>
        <taxon>Flavobacteriaceae</taxon>
        <taxon>Gelidibacter</taxon>
    </lineage>
</organism>
<dbReference type="EMBL" id="SDDZ01000002">
    <property type="protein sequence ID" value="RXJ51460.1"/>
    <property type="molecule type" value="Genomic_DNA"/>
</dbReference>
<dbReference type="RefSeq" id="WP_129016458.1">
    <property type="nucleotide sequence ID" value="NZ_SDDZ01000002.1"/>
</dbReference>
<proteinExistence type="predicted"/>
<feature type="chain" id="PRO_5020633252" description="T9SS C-terminal target domain-containing protein" evidence="1">
    <location>
        <begin position="21"/>
        <end position="434"/>
    </location>
</feature>
<keyword evidence="3" id="KW-1185">Reference proteome</keyword>
<sequence length="434" mass="48190">MKIFTQTICLFLLMASSSFAQQEKGIIGKNNWLNNWTEFRPNHVEHGEPTQILSGNITQDTKLYKRDTYLLLGSVFVTDSTTLTIEPGTVIIGDFKTNGALIISNGSKIMAEGLETDPIIFTSNRSVKKEGDWGGIFILGDAPINKFGNASSVNYGLRPSSFGDISYGGKNPQSNSGVLKYVRIEFAGKRTKEFGYFSSLTLAGVGKKTVIENIMVSYSDGNSFNVLGGEVNLEKMISFRTRSNDYEFNFGTQCNISNSLAIRSPYVSGSDGSRTMYIASYDKKDEVDFAKKGTFVIAENLTLINVSDNLASDIKVGLVKEALYISEDASLDMRKSVISGFNPAVIIDSNVKINSKNLDRIKFNDMYFNNCNGNIFTENDSNNADLENWYGNSIFFNVYSKGNDAETFIDVKNGRRPDFRLRINKIIASNDRED</sequence>
<gene>
    <name evidence="2" type="ORF">ESZ48_06245</name>
</gene>
<comment type="caution">
    <text evidence="2">The sequence shown here is derived from an EMBL/GenBank/DDBJ whole genome shotgun (WGS) entry which is preliminary data.</text>
</comment>
<keyword evidence="1" id="KW-0732">Signal</keyword>
<dbReference type="PANTHER" id="PTHR41339:SF1">
    <property type="entry name" value="SECRETED PROTEIN"/>
    <property type="match status" value="1"/>
</dbReference>
<dbReference type="PANTHER" id="PTHR41339">
    <property type="entry name" value="LIPL48"/>
    <property type="match status" value="1"/>
</dbReference>
<feature type="signal peptide" evidence="1">
    <location>
        <begin position="1"/>
        <end position="20"/>
    </location>
</feature>
<reference evidence="2 3" key="1">
    <citation type="submission" date="2019-01" db="EMBL/GenBank/DDBJ databases">
        <title>Genome sequence of the Antarctic species Gelidibacter gilvus ACAM 158(T).</title>
        <authorList>
            <person name="Bowman J.P."/>
        </authorList>
    </citation>
    <scope>NUCLEOTIDE SEQUENCE [LARGE SCALE GENOMIC DNA]</scope>
    <source>
        <strain evidence="2 3">IC158</strain>
    </source>
</reference>
<evidence type="ECO:0000313" key="3">
    <source>
        <dbReference type="Proteomes" id="UP000289792"/>
    </source>
</evidence>
<evidence type="ECO:0000256" key="1">
    <source>
        <dbReference type="SAM" id="SignalP"/>
    </source>
</evidence>
<protein>
    <recommendedName>
        <fullName evidence="4">T9SS C-terminal target domain-containing protein</fullName>
    </recommendedName>
</protein>
<name>A0A4Q0XIY3_9FLAO</name>
<evidence type="ECO:0008006" key="4">
    <source>
        <dbReference type="Google" id="ProtNLM"/>
    </source>
</evidence>
<accession>A0A4Q0XIY3</accession>
<dbReference type="AlphaFoldDB" id="A0A4Q0XIY3"/>
<evidence type="ECO:0000313" key="2">
    <source>
        <dbReference type="EMBL" id="RXJ51460.1"/>
    </source>
</evidence>
<dbReference type="Proteomes" id="UP000289792">
    <property type="component" value="Unassembled WGS sequence"/>
</dbReference>
<dbReference type="OrthoDB" id="1521716at2"/>